<evidence type="ECO:0000256" key="2">
    <source>
        <dbReference type="ARBA" id="ARBA00023125"/>
    </source>
</evidence>
<dbReference type="PANTHER" id="PTHR30055">
    <property type="entry name" value="HTH-TYPE TRANSCRIPTIONAL REGULATOR RUTR"/>
    <property type="match status" value="1"/>
</dbReference>
<evidence type="ECO:0000256" key="1">
    <source>
        <dbReference type="ARBA" id="ARBA00023015"/>
    </source>
</evidence>
<dbReference type="InterPro" id="IPR023772">
    <property type="entry name" value="DNA-bd_HTH_TetR-type_CS"/>
</dbReference>
<proteinExistence type="predicted"/>
<dbReference type="Gene3D" id="1.10.10.60">
    <property type="entry name" value="Homeodomain-like"/>
    <property type="match status" value="1"/>
</dbReference>
<dbReference type="SUPFAM" id="SSF48498">
    <property type="entry name" value="Tetracyclin repressor-like, C-terminal domain"/>
    <property type="match status" value="1"/>
</dbReference>
<dbReference type="EMBL" id="BOMM01000049">
    <property type="protein sequence ID" value="GIE13458.1"/>
    <property type="molecule type" value="Genomic_DNA"/>
</dbReference>
<dbReference type="Pfam" id="PF00440">
    <property type="entry name" value="TetR_N"/>
    <property type="match status" value="1"/>
</dbReference>
<evidence type="ECO:0000256" key="3">
    <source>
        <dbReference type="ARBA" id="ARBA00023163"/>
    </source>
</evidence>
<comment type="caution">
    <text evidence="6">The sequence shown here is derived from an EMBL/GenBank/DDBJ whole genome shotgun (WGS) entry which is preliminary data.</text>
</comment>
<gene>
    <name evidence="6" type="ORF">Afe05nite_52980</name>
</gene>
<organism evidence="6 7">
    <name type="scientific">Paractinoplanes ferrugineus</name>
    <dbReference type="NCBI Taxonomy" id="113564"/>
    <lineage>
        <taxon>Bacteria</taxon>
        <taxon>Bacillati</taxon>
        <taxon>Actinomycetota</taxon>
        <taxon>Actinomycetes</taxon>
        <taxon>Micromonosporales</taxon>
        <taxon>Micromonosporaceae</taxon>
        <taxon>Paractinoplanes</taxon>
    </lineage>
</organism>
<name>A0A919MF57_9ACTN</name>
<dbReference type="Gene3D" id="1.10.357.10">
    <property type="entry name" value="Tetracycline Repressor, domain 2"/>
    <property type="match status" value="1"/>
</dbReference>
<keyword evidence="7" id="KW-1185">Reference proteome</keyword>
<dbReference type="GO" id="GO:0003700">
    <property type="term" value="F:DNA-binding transcription factor activity"/>
    <property type="evidence" value="ECO:0007669"/>
    <property type="project" value="TreeGrafter"/>
</dbReference>
<dbReference type="InterPro" id="IPR036271">
    <property type="entry name" value="Tet_transcr_reg_TetR-rel_C_sf"/>
</dbReference>
<evidence type="ECO:0000256" key="4">
    <source>
        <dbReference type="PROSITE-ProRule" id="PRU00335"/>
    </source>
</evidence>
<feature type="DNA-binding region" description="H-T-H motif" evidence="4">
    <location>
        <begin position="39"/>
        <end position="58"/>
    </location>
</feature>
<dbReference type="Proteomes" id="UP000598174">
    <property type="component" value="Unassembled WGS sequence"/>
</dbReference>
<dbReference type="AlphaFoldDB" id="A0A919MF57"/>
<dbReference type="Pfam" id="PF16859">
    <property type="entry name" value="TetR_C_11"/>
    <property type="match status" value="1"/>
</dbReference>
<accession>A0A919MF57</accession>
<keyword evidence="2 4" id="KW-0238">DNA-binding</keyword>
<dbReference type="InterPro" id="IPR011075">
    <property type="entry name" value="TetR_C"/>
</dbReference>
<protein>
    <submittedName>
        <fullName evidence="6">Transcriptional regulator, TetR family protein</fullName>
    </submittedName>
</protein>
<dbReference type="GO" id="GO:0000976">
    <property type="term" value="F:transcription cis-regulatory region binding"/>
    <property type="evidence" value="ECO:0007669"/>
    <property type="project" value="TreeGrafter"/>
</dbReference>
<keyword evidence="3" id="KW-0804">Transcription</keyword>
<evidence type="ECO:0000313" key="7">
    <source>
        <dbReference type="Proteomes" id="UP000598174"/>
    </source>
</evidence>
<evidence type="ECO:0000259" key="5">
    <source>
        <dbReference type="PROSITE" id="PS50977"/>
    </source>
</evidence>
<dbReference type="InterPro" id="IPR009057">
    <property type="entry name" value="Homeodomain-like_sf"/>
</dbReference>
<dbReference type="InterPro" id="IPR050109">
    <property type="entry name" value="HTH-type_TetR-like_transc_reg"/>
</dbReference>
<dbReference type="PANTHER" id="PTHR30055:SF148">
    <property type="entry name" value="TETR-FAMILY TRANSCRIPTIONAL REGULATOR"/>
    <property type="match status" value="1"/>
</dbReference>
<keyword evidence="1" id="KW-0805">Transcription regulation</keyword>
<reference evidence="6" key="1">
    <citation type="submission" date="2021-01" db="EMBL/GenBank/DDBJ databases">
        <title>Whole genome shotgun sequence of Actinoplanes ferrugineus NBRC 15555.</title>
        <authorList>
            <person name="Komaki H."/>
            <person name="Tamura T."/>
        </authorList>
    </citation>
    <scope>NUCLEOTIDE SEQUENCE</scope>
    <source>
        <strain evidence="6">NBRC 15555</strain>
    </source>
</reference>
<feature type="domain" description="HTH tetR-type" evidence="5">
    <location>
        <begin position="16"/>
        <end position="76"/>
    </location>
</feature>
<dbReference type="InterPro" id="IPR001647">
    <property type="entry name" value="HTH_TetR"/>
</dbReference>
<sequence length="199" mass="21387">MRKLEVMTKQPRRRGETVRRAVLDATAAELTDAGVEHVTIAGVAARAGVHETSIYRRWVTKEALLLETAQEQTAGGVPEPDTGSFRGDLVALILALDAFVRSPIGGALLRVARTTSTADGATARETFWRDRLRSSSDIIDRARARGEIRPAVDPELLMQAVVGSVHLGVTFGGRPLDRARAEELVDLLLAGAGMPAADR</sequence>
<evidence type="ECO:0000313" key="6">
    <source>
        <dbReference type="EMBL" id="GIE13458.1"/>
    </source>
</evidence>
<dbReference type="SUPFAM" id="SSF46689">
    <property type="entry name" value="Homeodomain-like"/>
    <property type="match status" value="1"/>
</dbReference>
<dbReference type="PROSITE" id="PS50977">
    <property type="entry name" value="HTH_TETR_2"/>
    <property type="match status" value="1"/>
</dbReference>
<dbReference type="PROSITE" id="PS01081">
    <property type="entry name" value="HTH_TETR_1"/>
    <property type="match status" value="1"/>
</dbReference>